<gene>
    <name evidence="1" type="ORF">IWX46DRAFT_642420</name>
</gene>
<sequence length="188" mass="20647">MNNTTTNNNKNNNNNNNNCGCTLSALRVLMHIEQLEGTAVALETLLELMESAEVNCLTVLDCETCRQQRFPLASVTVLSACVIDWVRRGWLGDENDNTNDNNNNNNDNDKARISLGGYDLDPADAETLSRELIALRLSPFSKLMAVLSGALSSLRSAQMDACLEIVQANVQQLRECAQRIKTLSASLT</sequence>
<name>A0ABR1M1P6_9PEZI</name>
<reference evidence="1 2" key="1">
    <citation type="submission" date="2024-04" db="EMBL/GenBank/DDBJ databases">
        <title>Phyllosticta paracitricarpa is synonymous to the EU quarantine fungus P. citricarpa based on phylogenomic analyses.</title>
        <authorList>
            <consortium name="Lawrence Berkeley National Laboratory"/>
            <person name="Van Ingen-Buijs V.A."/>
            <person name="Van Westerhoven A.C."/>
            <person name="Haridas S."/>
            <person name="Skiadas P."/>
            <person name="Martin F."/>
            <person name="Groenewald J.Z."/>
            <person name="Crous P.W."/>
            <person name="Seidl M.F."/>
        </authorList>
    </citation>
    <scope>NUCLEOTIDE SEQUENCE [LARGE SCALE GENOMIC DNA]</scope>
    <source>
        <strain evidence="1 2">CBS 122670</strain>
    </source>
</reference>
<dbReference type="Proteomes" id="UP001365128">
    <property type="component" value="Unassembled WGS sequence"/>
</dbReference>
<accession>A0ABR1M1P6</accession>
<evidence type="ECO:0000313" key="1">
    <source>
        <dbReference type="EMBL" id="KAK7540286.1"/>
    </source>
</evidence>
<organism evidence="1 2">
    <name type="scientific">Phyllosticta citricarpa</name>
    <dbReference type="NCBI Taxonomy" id="55181"/>
    <lineage>
        <taxon>Eukaryota</taxon>
        <taxon>Fungi</taxon>
        <taxon>Dikarya</taxon>
        <taxon>Ascomycota</taxon>
        <taxon>Pezizomycotina</taxon>
        <taxon>Dothideomycetes</taxon>
        <taxon>Dothideomycetes incertae sedis</taxon>
        <taxon>Botryosphaeriales</taxon>
        <taxon>Phyllostictaceae</taxon>
        <taxon>Phyllosticta</taxon>
    </lineage>
</organism>
<comment type="caution">
    <text evidence="1">The sequence shown here is derived from an EMBL/GenBank/DDBJ whole genome shotgun (WGS) entry which is preliminary data.</text>
</comment>
<protein>
    <submittedName>
        <fullName evidence="1">Uncharacterized protein</fullName>
    </submittedName>
</protein>
<proteinExistence type="predicted"/>
<dbReference type="EMBL" id="JBBPDW010000026">
    <property type="protein sequence ID" value="KAK7540286.1"/>
    <property type="molecule type" value="Genomic_DNA"/>
</dbReference>
<keyword evidence="2" id="KW-1185">Reference proteome</keyword>
<evidence type="ECO:0000313" key="2">
    <source>
        <dbReference type="Proteomes" id="UP001365128"/>
    </source>
</evidence>